<dbReference type="InterPro" id="IPR005318">
    <property type="entry name" value="OM_porin_bac"/>
</dbReference>
<name>A0A0F9Q6V2_9ZZZZ</name>
<protein>
    <recommendedName>
        <fullName evidence="4">Outer membrane porin, OprD family</fullName>
    </recommendedName>
</protein>
<dbReference type="AlphaFoldDB" id="A0A0F9Q6V2"/>
<dbReference type="PANTHER" id="PTHR34596">
    <property type="entry name" value="CHITOPORIN"/>
    <property type="match status" value="1"/>
</dbReference>
<gene>
    <name evidence="3" type="ORF">LCGC14_0740650</name>
</gene>
<keyword evidence="1" id="KW-0813">Transport</keyword>
<dbReference type="Gene3D" id="2.40.160.10">
    <property type="entry name" value="Porin"/>
    <property type="match status" value="1"/>
</dbReference>
<dbReference type="Pfam" id="PF03573">
    <property type="entry name" value="OprD"/>
    <property type="match status" value="1"/>
</dbReference>
<dbReference type="InterPro" id="IPR023614">
    <property type="entry name" value="Porin_dom_sf"/>
</dbReference>
<dbReference type="GO" id="GO:0015288">
    <property type="term" value="F:porin activity"/>
    <property type="evidence" value="ECO:0007669"/>
    <property type="project" value="TreeGrafter"/>
</dbReference>
<evidence type="ECO:0000313" key="3">
    <source>
        <dbReference type="EMBL" id="KKN39720.1"/>
    </source>
</evidence>
<dbReference type="GO" id="GO:0016020">
    <property type="term" value="C:membrane"/>
    <property type="evidence" value="ECO:0007669"/>
    <property type="project" value="InterPro"/>
</dbReference>
<keyword evidence="2" id="KW-0732">Signal</keyword>
<sequence length="441" mass="48399">MAQRFSKSLVATSAVLICFSIPSYAAVNGLTEQDVFNIKLRSIYFDRDYDNDASDDSTFAQGIELNYTSGYINDLVSVGVSTYTVMNINSTGSAAGNILPAGNESGGVDDSFSKFGQYFLDFKLGNNGHVKVGGQKTKSMLLKSSGSRAIPNTFRGVFGDYKIGNTKVYGYVYDKWSRRHDDRWEDFSTDQSATGAISVIWGVGATHKKDDLTLEAEYLKSHNYLSKMGLKISYDIKLKQSKLTLSSGIFTSQDDGDLFVTGAEGGDLDDEDIPGALTGLTKSENDGFAYYLDADWKKDIWSAGAAFTKVSDAWIEDNFSGDHGTNPFPTRSLIGADLTNQNETSWQARLGINLKAVSPGLSTKFYYTSGTGAENSALGQIGGEAEEKYWALDTRYKVEAIKGLSLRWLFLDYITDKTGSVDGVKGDRADHRVYMDYTIKF</sequence>
<proteinExistence type="predicted"/>
<accession>A0A0F9Q6V2</accession>
<evidence type="ECO:0000256" key="2">
    <source>
        <dbReference type="ARBA" id="ARBA00022729"/>
    </source>
</evidence>
<reference evidence="3" key="1">
    <citation type="journal article" date="2015" name="Nature">
        <title>Complex archaea that bridge the gap between prokaryotes and eukaryotes.</title>
        <authorList>
            <person name="Spang A."/>
            <person name="Saw J.H."/>
            <person name="Jorgensen S.L."/>
            <person name="Zaremba-Niedzwiedzka K."/>
            <person name="Martijn J."/>
            <person name="Lind A.E."/>
            <person name="van Eijk R."/>
            <person name="Schleper C."/>
            <person name="Guy L."/>
            <person name="Ettema T.J."/>
        </authorList>
    </citation>
    <scope>NUCLEOTIDE SEQUENCE</scope>
</reference>
<evidence type="ECO:0008006" key="4">
    <source>
        <dbReference type="Google" id="ProtNLM"/>
    </source>
</evidence>
<organism evidence="3">
    <name type="scientific">marine sediment metagenome</name>
    <dbReference type="NCBI Taxonomy" id="412755"/>
    <lineage>
        <taxon>unclassified sequences</taxon>
        <taxon>metagenomes</taxon>
        <taxon>ecological metagenomes</taxon>
    </lineage>
</organism>
<dbReference type="EMBL" id="LAZR01001747">
    <property type="protein sequence ID" value="KKN39720.1"/>
    <property type="molecule type" value="Genomic_DNA"/>
</dbReference>
<evidence type="ECO:0000256" key="1">
    <source>
        <dbReference type="ARBA" id="ARBA00022448"/>
    </source>
</evidence>
<dbReference type="PANTHER" id="PTHR34596:SF2">
    <property type="entry name" value="CHITOPORIN"/>
    <property type="match status" value="1"/>
</dbReference>
<comment type="caution">
    <text evidence="3">The sequence shown here is derived from an EMBL/GenBank/DDBJ whole genome shotgun (WGS) entry which is preliminary data.</text>
</comment>